<feature type="compositionally biased region" description="Basic and acidic residues" evidence="2">
    <location>
        <begin position="772"/>
        <end position="799"/>
    </location>
</feature>
<dbReference type="AlphaFoldDB" id="A0A0B2VEB3"/>
<dbReference type="InterPro" id="IPR050621">
    <property type="entry name" value="Tudor_domain_containing"/>
</dbReference>
<evidence type="ECO:0000259" key="3">
    <source>
        <dbReference type="PROSITE" id="PS50304"/>
    </source>
</evidence>
<evidence type="ECO:0000313" key="5">
    <source>
        <dbReference type="Proteomes" id="UP000031036"/>
    </source>
</evidence>
<evidence type="ECO:0000256" key="2">
    <source>
        <dbReference type="SAM" id="MobiDB-lite"/>
    </source>
</evidence>
<feature type="compositionally biased region" description="Basic and acidic residues" evidence="2">
    <location>
        <begin position="890"/>
        <end position="912"/>
    </location>
</feature>
<dbReference type="GO" id="GO:0003676">
    <property type="term" value="F:nucleic acid binding"/>
    <property type="evidence" value="ECO:0007669"/>
    <property type="project" value="InterPro"/>
</dbReference>
<sequence>MSANLFLVIRNQILEEMTGVNLKNIRGFRRISYITASYEGITSAMATRSHTLISGHTPIPPRALWLSQDGNTAILMARTGPAPVGLNVEIGGSFKARVVFVDKKAGRVYVRPLAARKHHETLEEILNEVDTNMCMKPTEITPGYVYLVKVDPSVGAPFRGVITKEETPTHYTIFDIDSGMVASVSGENLVQLPPALRQVPPLVLCLAVQNDAVDGHSCDYLKQDSIVVCKIGVEESLICVEGAYPPVLIGAVQSDENATKELSQLPTSRCTCRTFRHHSSSLSPANGGLLKMESEVMDAERKISSGVNDRPESQKFPFVPYMASPLPCHRVVRVSRVIGNNLYAVRDTTLLADLYGFVKRPVRRVEVCELMRNNGGLPCIARTLRPGKRVARFYRALARHFDPMRGTCMAYLIDYDQSVECDTSALFEIADQPPEVREIPTAAFFFSVVGSAYGERNGAVDQLNQDDQYNICILTEQNGSYAGTVSMPAVGDGGSTRRQLVEERKLEEQRRMQAEEEQTNREQIRRMEAELKQKAESLRRERELFEISKRKRTQELSLVTMQLQVANISRKMDTIATCGFSSGAVGGLGGYGMFGSAAATLSNAIMQQRWQQTTNHTVNTVAAQSTVINQAMVNMQQMLSGQFGMCGGGMSMQANHSSLPDPIVQLPESTWPSSPSSTAAYSRSVVSDVFNGDTRSEVSYAPSDVWSRGPPRGAVPRRPMEFVNSRMSDRMETRTPFNASSGRMQPNSNNGGSYARRNGFSRGMNEYGDSWRQAERRPRWTRKERDMRATGNFDADRNSSSKRYNRRDVGSRYPQRGSVCTSCQQGGHFAGSCPSNRGAGDRVDPFDPFNKNSPLSSRVDQKVEKEIFYVSRPRDKDGNLLYTSDESSEDETKVDGHSGSEQDTPVEQHEASKNPPSNEPTSETVLSLAADEEIAPAIIFSAGHIIQALSYEPYFDYVSVEDGQEYTVKRSDEDHANTRWPLFFVHIQEEQMLDFLEQHLDSLQPHSNLSDEQVALGTLCVSYCMAFEANFRAVITNINGNEVEVLYVDYGNYETVQRDQLKSIDDQPEETRLHPAMAIPCILSGLDDGYMNGGGDLEEEDVKGMQADVSCDRDQFRLRFLGRRADGVRVVEVVREMISR</sequence>
<dbReference type="OrthoDB" id="5841823at2759"/>
<gene>
    <name evidence="4" type="ORF">Tcan_02698</name>
</gene>
<evidence type="ECO:0000313" key="4">
    <source>
        <dbReference type="EMBL" id="KHN79883.1"/>
    </source>
</evidence>
<dbReference type="InterPro" id="IPR002999">
    <property type="entry name" value="Tudor"/>
</dbReference>
<dbReference type="PANTHER" id="PTHR22948:SF29">
    <property type="entry name" value="FI02030P-RELATED"/>
    <property type="match status" value="1"/>
</dbReference>
<keyword evidence="1" id="KW-0175">Coiled coil</keyword>
<evidence type="ECO:0000256" key="1">
    <source>
        <dbReference type="SAM" id="Coils"/>
    </source>
</evidence>
<feature type="region of interest" description="Disordered" evidence="2">
    <location>
        <begin position="876"/>
        <end position="923"/>
    </location>
</feature>
<comment type="caution">
    <text evidence="4">The sequence shown here is derived from an EMBL/GenBank/DDBJ whole genome shotgun (WGS) entry which is preliminary data.</text>
</comment>
<proteinExistence type="predicted"/>
<reference evidence="4 5" key="1">
    <citation type="submission" date="2014-11" db="EMBL/GenBank/DDBJ databases">
        <title>Genetic blueprint of the zoonotic pathogen Toxocara canis.</title>
        <authorList>
            <person name="Zhu X.-Q."/>
            <person name="Korhonen P.K."/>
            <person name="Cai H."/>
            <person name="Young N.D."/>
            <person name="Nejsum P."/>
            <person name="von Samson-Himmelstjerna G."/>
            <person name="Boag P.R."/>
            <person name="Tan P."/>
            <person name="Li Q."/>
            <person name="Min J."/>
            <person name="Yang Y."/>
            <person name="Wang X."/>
            <person name="Fang X."/>
            <person name="Hall R.S."/>
            <person name="Hofmann A."/>
            <person name="Sternberg P.W."/>
            <person name="Jex A.R."/>
            <person name="Gasser R.B."/>
        </authorList>
    </citation>
    <scope>NUCLEOTIDE SEQUENCE [LARGE SCALE GENOMIC DNA]</scope>
    <source>
        <strain evidence="4">PN_DK_2014</strain>
    </source>
</reference>
<dbReference type="STRING" id="6265.A0A0B2VEB3"/>
<name>A0A0B2VEB3_TOXCA</name>
<dbReference type="SMART" id="SM00333">
    <property type="entry name" value="TUDOR"/>
    <property type="match status" value="3"/>
</dbReference>
<feature type="region of interest" description="Disordered" evidence="2">
    <location>
        <begin position="736"/>
        <end position="858"/>
    </location>
</feature>
<accession>A0A0B2VEB3</accession>
<protein>
    <recommendedName>
        <fullName evidence="3">Tudor domain-containing protein</fullName>
    </recommendedName>
</protein>
<dbReference type="SUPFAM" id="SSF63748">
    <property type="entry name" value="Tudor/PWWP/MBT"/>
    <property type="match status" value="2"/>
</dbReference>
<dbReference type="SUPFAM" id="SSF57756">
    <property type="entry name" value="Retrovirus zinc finger-like domains"/>
    <property type="match status" value="1"/>
</dbReference>
<dbReference type="PANTHER" id="PTHR22948">
    <property type="entry name" value="TUDOR DOMAIN CONTAINING PROTEIN"/>
    <property type="match status" value="1"/>
</dbReference>
<dbReference type="InterPro" id="IPR036875">
    <property type="entry name" value="Znf_CCHC_sf"/>
</dbReference>
<feature type="compositionally biased region" description="Polar residues" evidence="2">
    <location>
        <begin position="914"/>
        <end position="923"/>
    </location>
</feature>
<organism evidence="4 5">
    <name type="scientific">Toxocara canis</name>
    <name type="common">Canine roundworm</name>
    <dbReference type="NCBI Taxonomy" id="6265"/>
    <lineage>
        <taxon>Eukaryota</taxon>
        <taxon>Metazoa</taxon>
        <taxon>Ecdysozoa</taxon>
        <taxon>Nematoda</taxon>
        <taxon>Chromadorea</taxon>
        <taxon>Rhabditida</taxon>
        <taxon>Spirurina</taxon>
        <taxon>Ascaridomorpha</taxon>
        <taxon>Ascaridoidea</taxon>
        <taxon>Toxocaridae</taxon>
        <taxon>Toxocara</taxon>
    </lineage>
</organism>
<dbReference type="Proteomes" id="UP000031036">
    <property type="component" value="Unassembled WGS sequence"/>
</dbReference>
<dbReference type="Gene3D" id="2.30.30.140">
    <property type="match status" value="2"/>
</dbReference>
<feature type="domain" description="Tudor" evidence="3">
    <location>
        <begin position="1013"/>
        <end position="1071"/>
    </location>
</feature>
<dbReference type="PROSITE" id="PS50304">
    <property type="entry name" value="TUDOR"/>
    <property type="match status" value="1"/>
</dbReference>
<dbReference type="Pfam" id="PF00567">
    <property type="entry name" value="TUDOR"/>
    <property type="match status" value="2"/>
</dbReference>
<feature type="coiled-coil region" evidence="1">
    <location>
        <begin position="497"/>
        <end position="548"/>
    </location>
</feature>
<feature type="compositionally biased region" description="Polar residues" evidence="2">
    <location>
        <begin position="736"/>
        <end position="752"/>
    </location>
</feature>
<dbReference type="GO" id="GO:0008270">
    <property type="term" value="F:zinc ion binding"/>
    <property type="evidence" value="ECO:0007669"/>
    <property type="project" value="InterPro"/>
</dbReference>
<dbReference type="EMBL" id="JPKZ01001810">
    <property type="protein sequence ID" value="KHN79883.1"/>
    <property type="molecule type" value="Genomic_DNA"/>
</dbReference>
<keyword evidence="5" id="KW-1185">Reference proteome</keyword>